<dbReference type="Proteomes" id="UP000182888">
    <property type="component" value="Unassembled WGS sequence"/>
</dbReference>
<dbReference type="PROSITE" id="PS00092">
    <property type="entry name" value="N6_MTASE"/>
    <property type="match status" value="1"/>
</dbReference>
<evidence type="ECO:0000256" key="4">
    <source>
        <dbReference type="ARBA" id="ARBA00047942"/>
    </source>
</evidence>
<evidence type="ECO:0000313" key="8">
    <source>
        <dbReference type="Proteomes" id="UP000182888"/>
    </source>
</evidence>
<dbReference type="InterPro" id="IPR046816">
    <property type="entry name" value="MmeI_Mtase"/>
</dbReference>
<dbReference type="GO" id="GO:0009007">
    <property type="term" value="F:site-specific DNA-methyltransferase (adenine-specific) activity"/>
    <property type="evidence" value="ECO:0007669"/>
    <property type="project" value="UniProtKB-EC"/>
</dbReference>
<evidence type="ECO:0000256" key="3">
    <source>
        <dbReference type="ARBA" id="ARBA00022679"/>
    </source>
</evidence>
<evidence type="ECO:0000259" key="6">
    <source>
        <dbReference type="Pfam" id="PF20473"/>
    </source>
</evidence>
<dbReference type="GO" id="GO:0032259">
    <property type="term" value="P:methylation"/>
    <property type="evidence" value="ECO:0007669"/>
    <property type="project" value="UniProtKB-KW"/>
</dbReference>
<evidence type="ECO:0000256" key="2">
    <source>
        <dbReference type="ARBA" id="ARBA00022603"/>
    </source>
</evidence>
<evidence type="ECO:0000313" key="7">
    <source>
        <dbReference type="EMBL" id="CDX60248.1"/>
    </source>
</evidence>
<keyword evidence="3 7" id="KW-0808">Transferase</keyword>
<keyword evidence="2 7" id="KW-0489">Methyltransferase</keyword>
<dbReference type="PANTHER" id="PTHR33841:SF1">
    <property type="entry name" value="DNA METHYLTRANSFERASE A"/>
    <property type="match status" value="1"/>
</dbReference>
<dbReference type="InterPro" id="IPR050953">
    <property type="entry name" value="N4_N6_ade-DNA_methylase"/>
</dbReference>
<proteinExistence type="predicted"/>
<evidence type="ECO:0000259" key="5">
    <source>
        <dbReference type="Pfam" id="PF20465"/>
    </source>
</evidence>
<dbReference type="InterPro" id="IPR002052">
    <property type="entry name" value="DNA_methylase_N6_adenine_CS"/>
</dbReference>
<dbReference type="SUPFAM" id="SSF53335">
    <property type="entry name" value="S-adenosyl-L-methionine-dependent methyltransferases"/>
    <property type="match status" value="1"/>
</dbReference>
<sequence length="929" mass="103427">MLGEPTPAEVDPSGQNYGFEVGASKTTGGNGFADVFKRGFFGWEYKGTKANLDTAFAQLQRYAIALDNPPLLIVSDIGTTIRIHTNWTNSVSKVYTIGIAELAEPEKRAWLKAALSDPDVLRPAKTRQELTEEVAGEFARLARSLRERGHAAEAVAHFINRLVFCMFAEDVKLLPDMIFARMLDRALEDPKEFQSFARDLFAAMKAGGRVGFERVAWFNGGLFDDDTAFDLTRDEIKIVRDAASYHWGDVDPSILGTLFERGLDPDKRSQLGAHYTDREKIMMIVRPVIVEPLSAEWEKAKAEIVALMEKAAKAKGAPATRARGQAQTILDRHLARLANFRVLDPACGSGNFLYLALRALKDLEHRAQVEAEALGLPRGFPRIGPEVVRGIEINPYAAELARVSVWIGEIQWMIANGFSAGRDPILKPLETIECRDALIEAMGPPTHDGRMLTFATTWPAVDAIIGNPPYLGAKLMKRRLGVAQTEAIRSLYDGRLPGFTDFVCYWFENARTALEHGRAERVGFVATNSIRKNTNLPVMHRIVETTRIFAAWPEEKWVVDGATVDVSLICFGNGDSSKLNGIPVASVNADLTTGLDLTGARPLTDNRNQAFLGIQKSGPFDVAGTLARKWISEPVNPNGIANAEVLKPYWNGDDVTGRPRDFWFIDLPLGLSEAQASLFANPFHHVATTLDEDGKKVRELRAAIGGNSVTYPWWQPWRPRPEMRSRIAPLRRYIVTPETSQYRLFVWLSYPVLPDKNLIVIPHEDDVMFGLLHSRFHELWALRKGSDLQDRPRYTHTSTFATFPFPAGLAPNVPAAAYADEPRAKAVADAARRLNELRENWLNPADLVRQESEVVPGFPDRVLPVSEAAAKELAKRTLTNLYNQRPAWLDLAHRTLDEAVAAAYGWPADLPDDEVLARLFALNQERTVT</sequence>
<name>A0A0K2W2R9_MESPL</name>
<reference evidence="8" key="1">
    <citation type="submission" date="2014-08" db="EMBL/GenBank/DDBJ databases">
        <authorList>
            <person name="Edwards T."/>
        </authorList>
    </citation>
    <scope>NUCLEOTIDE SEQUENCE [LARGE SCALE GENOMIC DNA]</scope>
</reference>
<feature type="domain" description="MmeI-like helicase spacer" evidence="5">
    <location>
        <begin position="154"/>
        <end position="223"/>
    </location>
</feature>
<dbReference type="EC" id="2.1.1.72" evidence="1"/>
<accession>A0A0K2W2R9</accession>
<protein>
    <recommendedName>
        <fullName evidence="1">site-specific DNA-methyltransferase (adenine-specific)</fullName>
        <ecNumber evidence="1">2.1.1.72</ecNumber>
    </recommendedName>
</protein>
<dbReference type="Pfam" id="PF20465">
    <property type="entry name" value="MmeI_hel"/>
    <property type="match status" value="1"/>
</dbReference>
<dbReference type="InterPro" id="IPR046819">
    <property type="entry name" value="MmeI_hel"/>
</dbReference>
<dbReference type="AlphaFoldDB" id="A0A0K2W2R9"/>
<dbReference type="InterPro" id="IPR029063">
    <property type="entry name" value="SAM-dependent_MTases_sf"/>
</dbReference>
<gene>
    <name evidence="7" type="primary">yeeA</name>
    <name evidence="7" type="ORF">MPL1032_30130</name>
</gene>
<dbReference type="PRINTS" id="PR00507">
    <property type="entry name" value="N12N6MTFRASE"/>
</dbReference>
<dbReference type="GO" id="GO:0003676">
    <property type="term" value="F:nucleic acid binding"/>
    <property type="evidence" value="ECO:0007669"/>
    <property type="project" value="InterPro"/>
</dbReference>
<evidence type="ECO:0000256" key="1">
    <source>
        <dbReference type="ARBA" id="ARBA00011900"/>
    </source>
</evidence>
<dbReference type="Pfam" id="PF20473">
    <property type="entry name" value="MmeI_Mtase"/>
    <property type="match status" value="1"/>
</dbReference>
<organism evidence="7 8">
    <name type="scientific">Mesorhizobium plurifarium</name>
    <dbReference type="NCBI Taxonomy" id="69974"/>
    <lineage>
        <taxon>Bacteria</taxon>
        <taxon>Pseudomonadati</taxon>
        <taxon>Pseudomonadota</taxon>
        <taxon>Alphaproteobacteria</taxon>
        <taxon>Hyphomicrobiales</taxon>
        <taxon>Phyllobacteriaceae</taxon>
        <taxon>Mesorhizobium</taxon>
    </lineage>
</organism>
<dbReference type="EMBL" id="CCND01000023">
    <property type="protein sequence ID" value="CDX60248.1"/>
    <property type="molecule type" value="Genomic_DNA"/>
</dbReference>
<dbReference type="Gene3D" id="3.40.50.150">
    <property type="entry name" value="Vaccinia Virus protein VP39"/>
    <property type="match status" value="1"/>
</dbReference>
<comment type="catalytic activity">
    <reaction evidence="4">
        <text>a 2'-deoxyadenosine in DNA + S-adenosyl-L-methionine = an N(6)-methyl-2'-deoxyadenosine in DNA + S-adenosyl-L-homocysteine + H(+)</text>
        <dbReference type="Rhea" id="RHEA:15197"/>
        <dbReference type="Rhea" id="RHEA-COMP:12418"/>
        <dbReference type="Rhea" id="RHEA-COMP:12419"/>
        <dbReference type="ChEBI" id="CHEBI:15378"/>
        <dbReference type="ChEBI" id="CHEBI:57856"/>
        <dbReference type="ChEBI" id="CHEBI:59789"/>
        <dbReference type="ChEBI" id="CHEBI:90615"/>
        <dbReference type="ChEBI" id="CHEBI:90616"/>
        <dbReference type="EC" id="2.1.1.72"/>
    </reaction>
</comment>
<dbReference type="PANTHER" id="PTHR33841">
    <property type="entry name" value="DNA METHYLTRANSFERASE YEEA-RELATED"/>
    <property type="match status" value="1"/>
</dbReference>
<feature type="domain" description="MmeI-like DNA-methyltransferase" evidence="6">
    <location>
        <begin position="325"/>
        <end position="572"/>
    </location>
</feature>